<dbReference type="OrthoDB" id="6991140at2"/>
<dbReference type="Proteomes" id="UP000035909">
    <property type="component" value="Unassembled WGS sequence"/>
</dbReference>
<evidence type="ECO:0000259" key="1">
    <source>
        <dbReference type="Pfam" id="PF20280"/>
    </source>
</evidence>
<accession>A0A0J1HFX2</accession>
<dbReference type="SUPFAM" id="SSF50494">
    <property type="entry name" value="Trypsin-like serine proteases"/>
    <property type="match status" value="1"/>
</dbReference>
<dbReference type="AlphaFoldDB" id="A0A0J1HFX2"/>
<organism evidence="2 3">
    <name type="scientific">Photobacterium ganghwense</name>
    <dbReference type="NCBI Taxonomy" id="320778"/>
    <lineage>
        <taxon>Bacteria</taxon>
        <taxon>Pseudomonadati</taxon>
        <taxon>Pseudomonadota</taxon>
        <taxon>Gammaproteobacteria</taxon>
        <taxon>Vibrionales</taxon>
        <taxon>Vibrionaceae</taxon>
        <taxon>Photobacterium</taxon>
    </lineage>
</organism>
<sequence length="420" mass="47225">MTPDELIISYAVKINGGSGVLVGALSQDYTYVFTAKHVLSATNKVTRSGVSLQIIDEPYLHPTLDCAVIKVEFQQNVKQRNWLGNLPSGAALSFVGFPDTNTNTDIPYKIYTGVQNSMLNNVVVCNLNNSPAQDAIVGMSGGGLYHVCNGYPYLVGVESRMDDEDENLRWGRIRCFSVDIFEEIIAQYDLALMAPSFMACFSQLKDDLFYFNAANPDNLVKLNKKLHEYADALIALGLPPPHELMTRYNKKLLVGHETQAAVLDRDLWIAYFEFAIVCALIDEPTNIDEDYIKGLEKRRRFVYSGSNAHWIRHLSEILKAARSTLDEHGIMIISSPQEEAPCLPDEEDLEEVIDDIASAPTPGTGGRIDDVHSQVYKTYTVAHMKGLRNKYVLKKHREYGLARPSEQLKIFRDYYNEVIK</sequence>
<name>A0A0J1HFX2_9GAMM</name>
<dbReference type="RefSeq" id="WP_047884703.1">
    <property type="nucleotide sequence ID" value="NZ_LDOU01000006.1"/>
</dbReference>
<gene>
    <name evidence="2" type="ORF">ABT57_08400</name>
</gene>
<comment type="caution">
    <text evidence="2">The sequence shown here is derived from an EMBL/GenBank/DDBJ whole genome shotgun (WGS) entry which is preliminary data.</text>
</comment>
<dbReference type="InterPro" id="IPR046916">
    <property type="entry name" value="ABC-3C_CTD4"/>
</dbReference>
<dbReference type="Pfam" id="PF20280">
    <property type="entry name" value="CTD4"/>
    <property type="match status" value="1"/>
</dbReference>
<reference evidence="2 3" key="1">
    <citation type="submission" date="2015-05" db="EMBL/GenBank/DDBJ databases">
        <title>Photobacterium galathea sp. nov.</title>
        <authorList>
            <person name="Machado H."/>
            <person name="Gram L."/>
        </authorList>
    </citation>
    <scope>NUCLEOTIDE SEQUENCE [LARGE SCALE GENOMIC DNA]</scope>
    <source>
        <strain evidence="2 3">DSM 22954</strain>
    </source>
</reference>
<evidence type="ECO:0000313" key="2">
    <source>
        <dbReference type="EMBL" id="KLV10538.1"/>
    </source>
</evidence>
<keyword evidence="3" id="KW-1185">Reference proteome</keyword>
<dbReference type="PATRIC" id="fig|320778.3.peg.1822"/>
<protein>
    <recommendedName>
        <fullName evidence="1">ABC-three component systems C-terminal domain-containing protein</fullName>
    </recommendedName>
</protein>
<feature type="domain" description="ABC-three component systems C-terminal" evidence="1">
    <location>
        <begin position="175"/>
        <end position="392"/>
    </location>
</feature>
<dbReference type="EMBL" id="LDOU01000006">
    <property type="protein sequence ID" value="KLV10538.1"/>
    <property type="molecule type" value="Genomic_DNA"/>
</dbReference>
<dbReference type="InterPro" id="IPR009003">
    <property type="entry name" value="Peptidase_S1_PA"/>
</dbReference>
<dbReference type="STRING" id="320778.ABT57_08400"/>
<evidence type="ECO:0000313" key="3">
    <source>
        <dbReference type="Proteomes" id="UP000035909"/>
    </source>
</evidence>
<proteinExistence type="predicted"/>